<evidence type="ECO:0000256" key="3">
    <source>
        <dbReference type="ARBA" id="ARBA00023163"/>
    </source>
</evidence>
<evidence type="ECO:0000313" key="5">
    <source>
        <dbReference type="EMBL" id="KUP98269.1"/>
    </source>
</evidence>
<keyword evidence="6" id="KW-1185">Reference proteome</keyword>
<dbReference type="OrthoDB" id="9804055at2"/>
<dbReference type="InterPro" id="IPR023187">
    <property type="entry name" value="Tscrpt_reg_MarR-type_CS"/>
</dbReference>
<dbReference type="PROSITE" id="PS01117">
    <property type="entry name" value="HTH_MARR_1"/>
    <property type="match status" value="1"/>
</dbReference>
<accession>A0A147KLZ8</accession>
<keyword evidence="2" id="KW-0238">DNA-binding</keyword>
<keyword evidence="3" id="KW-0804">Transcription</keyword>
<dbReference type="RefSeq" id="WP_068753708.1">
    <property type="nucleotide sequence ID" value="NZ_KQ950180.1"/>
</dbReference>
<dbReference type="PATRIC" id="fig|665004.4.peg.960"/>
<dbReference type="Gene3D" id="1.10.10.10">
    <property type="entry name" value="Winged helix-like DNA-binding domain superfamily/Winged helix DNA-binding domain"/>
    <property type="match status" value="1"/>
</dbReference>
<dbReference type="InterPro" id="IPR036390">
    <property type="entry name" value="WH_DNA-bd_sf"/>
</dbReference>
<protein>
    <submittedName>
        <fullName evidence="5">MarR family transcriptional regulator</fullName>
    </submittedName>
</protein>
<dbReference type="PANTHER" id="PTHR39515:SF2">
    <property type="entry name" value="HTH-TYPE TRANSCRIPTIONAL REGULATOR RV0880"/>
    <property type="match status" value="1"/>
</dbReference>
<dbReference type="PANTHER" id="PTHR39515">
    <property type="entry name" value="CONSERVED PROTEIN"/>
    <property type="match status" value="1"/>
</dbReference>
<dbReference type="Pfam" id="PF01047">
    <property type="entry name" value="MarR"/>
    <property type="match status" value="1"/>
</dbReference>
<dbReference type="AlphaFoldDB" id="A0A147KLZ8"/>
<keyword evidence="1" id="KW-0805">Transcription regulation</keyword>
<organism evidence="5 6">
    <name type="scientific">Thermobifida cellulosilytica TB100</name>
    <dbReference type="NCBI Taxonomy" id="665004"/>
    <lineage>
        <taxon>Bacteria</taxon>
        <taxon>Bacillati</taxon>
        <taxon>Actinomycetota</taxon>
        <taxon>Actinomycetes</taxon>
        <taxon>Streptosporangiales</taxon>
        <taxon>Nocardiopsidaceae</taxon>
        <taxon>Thermobifida</taxon>
    </lineage>
</organism>
<proteinExistence type="predicted"/>
<dbReference type="Proteomes" id="UP000074382">
    <property type="component" value="Unassembled WGS sequence"/>
</dbReference>
<evidence type="ECO:0000313" key="6">
    <source>
        <dbReference type="Proteomes" id="UP000074382"/>
    </source>
</evidence>
<dbReference type="PROSITE" id="PS50995">
    <property type="entry name" value="HTH_MARR_2"/>
    <property type="match status" value="1"/>
</dbReference>
<dbReference type="SMART" id="SM00347">
    <property type="entry name" value="HTH_MARR"/>
    <property type="match status" value="1"/>
</dbReference>
<evidence type="ECO:0000256" key="2">
    <source>
        <dbReference type="ARBA" id="ARBA00023125"/>
    </source>
</evidence>
<evidence type="ECO:0000259" key="4">
    <source>
        <dbReference type="PROSITE" id="PS50995"/>
    </source>
</evidence>
<dbReference type="GO" id="GO:0003700">
    <property type="term" value="F:DNA-binding transcription factor activity"/>
    <property type="evidence" value="ECO:0007669"/>
    <property type="project" value="InterPro"/>
</dbReference>
<sequence length="149" mass="16494">MNRSTPTPPTGTDAGLAAALRMAVGRLARRLRAQRPDSSLSLGQGSVLFALARHGKMTPGALADHEKVQPPSMTRIIAALEARGLVRRMRHPDDGRQQLVEITEEGSRLVAADQQRREAWLTRRLAELSQEDKEVLRRATEILDRLSQS</sequence>
<feature type="domain" description="HTH marR-type" evidence="4">
    <location>
        <begin position="13"/>
        <end position="148"/>
    </location>
</feature>
<dbReference type="SUPFAM" id="SSF46785">
    <property type="entry name" value="Winged helix' DNA-binding domain"/>
    <property type="match status" value="1"/>
</dbReference>
<dbReference type="InterPro" id="IPR000835">
    <property type="entry name" value="HTH_MarR-typ"/>
</dbReference>
<gene>
    <name evidence="5" type="ORF">AC529_02160</name>
</gene>
<evidence type="ECO:0000256" key="1">
    <source>
        <dbReference type="ARBA" id="ARBA00023015"/>
    </source>
</evidence>
<dbReference type="GO" id="GO:0003677">
    <property type="term" value="F:DNA binding"/>
    <property type="evidence" value="ECO:0007669"/>
    <property type="project" value="UniProtKB-KW"/>
</dbReference>
<name>A0A147KLZ8_THECS</name>
<dbReference type="InterPro" id="IPR036388">
    <property type="entry name" value="WH-like_DNA-bd_sf"/>
</dbReference>
<dbReference type="EMBL" id="LGEM01000012">
    <property type="protein sequence ID" value="KUP98269.1"/>
    <property type="molecule type" value="Genomic_DNA"/>
</dbReference>
<reference evidence="6" key="1">
    <citation type="journal article" date="2017" name="Acta Aliment.">
        <title>Plant polysaccharide degrading enzyme system of Thermpbifida cellulosilytica TB100 revealed by de novo genome project data.</title>
        <authorList>
            <person name="Toth A."/>
            <person name="Baka E."/>
            <person name="Luzics S."/>
            <person name="Bata-Vidacs I."/>
            <person name="Nagy I."/>
            <person name="Balint B."/>
            <person name="Herceg R."/>
            <person name="Olasz F."/>
            <person name="Wilk T."/>
            <person name="Nagy T."/>
            <person name="Kriszt B."/>
            <person name="Nagy I."/>
            <person name="Kukolya J."/>
        </authorList>
    </citation>
    <scope>NUCLEOTIDE SEQUENCE [LARGE SCALE GENOMIC DNA]</scope>
    <source>
        <strain evidence="6">TB100</strain>
    </source>
</reference>
<dbReference type="PRINTS" id="PR00598">
    <property type="entry name" value="HTHMARR"/>
</dbReference>
<comment type="caution">
    <text evidence="5">The sequence shown here is derived from an EMBL/GenBank/DDBJ whole genome shotgun (WGS) entry which is preliminary data.</text>
</comment>
<dbReference type="InterPro" id="IPR052526">
    <property type="entry name" value="HTH-type_Bedaq_tolerance"/>
</dbReference>
<dbReference type="STRING" id="665004.AC529_02160"/>